<sequence>MEPLIIFEKFKLDELDKSWVKSIWDNDFITFDNLPSDYMMFVETEDMEILLRDTCTTVKNWICKNKDVNSEERSEVSWQTLCALNVDQQGLLALLGYIIKTGQGLNADEDSRQACLHATSLYLTLLAIPGSSAYQIFHENLYQHVINTLQLAEHLMPPMKKSAKNIDFESLYINDEEPSTSLLQTEKITLTKGLNIIMYNMILMLNSWCMRDYVRSLEITVHSLIEVTKLGIDSHEFQLQTRHSESSVASLAHNAYAALGELCHPRHGPVDVTIKLIAKYLLPHLLLSYTSMPIKPLNVVRDATIHFLKTLLNSHEKNAEAGIMILIQHIMINCPERLEARQKQSSIFVKLMNICTKSLCSKVVENIILFAHHNKISCRIFAQEIIGKILLDTPVDGDESLMQINNKKLIFSTVVGRCLDVSSMVRGKAMAIVAEYTDSADNLFVKEIFTLSDDEQRPIPTLENLQEAFKGNKNILLPNGNSLISMLKDRAMDERALVRRSAMQIARNAVLINSELLETVIPIVCDHCCDPAMTVRRYCIHILTTLFEIFPDYPNFTENYAKAVIPQIFDIEVKVQEKVLESLESLIINRIGKLSENNDNLPWIILNELTTMKMRKHLIKACDAWVHSGIINDSVIIKIQSHIGSEQNIPAWILLSAIAENKIIPNMKQHFTDYRSLLLGNSFSEHLALEVLRCCWPAFDHNFLQILSHDFYKSLYDLSVNTVSISICLDIICAISKHLHSTDNKKFESNMQELIKKCEEIIEKILTDHTEQNSNEYLKAICTLGHASLLCTIKINLPVLRILQGILIDWETMPATIKNVRELQAATVVVLGQQAMRDQIIAHEMMPIFGQLLCIGINSNSPVEEAVRVNAAKALADVCTRFTTLVEPYLPDMCISMKTGNTTVREAIVVIFIQLLVEDFIKVKGTFFFHILTMLSDPDNTIRKMTIFLIKERLLVKNKTLISQQFLESIFHYNDYHLVRKYSDRVMRQAEREALTLPGIINDQKRRLIYDFMLEHLDPPGKLKLLVRITSQVLNGILSDTINITDEKAMCVLHDSLYIIASDHLQPSSCTNKNNDDDMEENSTSMTNNATPPSNHAANIIAEAIKKHGIQVLLPTIVKLKNKLKCQSSSSLDVNITKVFVRIGSDFSKEQLSSFYNEFPHAEKELECGIRVYGKKCQMDMRTCEVNTNLPICHSTPRKTPVHPLLSSNRIPRIVLRRLSSLTAPIATADSSPSSSVDVTCGRLSTNSPSNALNISSTPKSSKKKKAKCRRF</sequence>
<accession>A0AA39CAB6</accession>
<dbReference type="GO" id="GO:0005634">
    <property type="term" value="C:nucleus"/>
    <property type="evidence" value="ECO:0007669"/>
    <property type="project" value="UniProtKB-SubCell"/>
</dbReference>
<keyword evidence="6" id="KW-0131">Cell cycle</keyword>
<dbReference type="InterPro" id="IPR011989">
    <property type="entry name" value="ARM-like"/>
</dbReference>
<evidence type="ECO:0000256" key="6">
    <source>
        <dbReference type="ARBA" id="ARBA00023306"/>
    </source>
</evidence>
<evidence type="ECO:0000256" key="1">
    <source>
        <dbReference type="ARBA" id="ARBA00004123"/>
    </source>
</evidence>
<dbReference type="SUPFAM" id="SSF48371">
    <property type="entry name" value="ARM repeat"/>
    <property type="match status" value="1"/>
</dbReference>
<dbReference type="GO" id="GO:0010032">
    <property type="term" value="P:meiotic chromosome condensation"/>
    <property type="evidence" value="ECO:0007669"/>
    <property type="project" value="TreeGrafter"/>
</dbReference>
<reference evidence="9" key="1">
    <citation type="journal article" date="2023" name="bioRxiv">
        <title>Scaffold-level genome assemblies of two parasitoid biocontrol wasps reveal the parthenogenesis mechanism and an associated novel virus.</title>
        <authorList>
            <person name="Inwood S."/>
            <person name="Skelly J."/>
            <person name="Guhlin J."/>
            <person name="Harrop T."/>
            <person name="Goldson S."/>
            <person name="Dearden P."/>
        </authorList>
    </citation>
    <scope>NUCLEOTIDE SEQUENCE</scope>
    <source>
        <strain evidence="9">Irish</strain>
        <tissue evidence="9">Whole body</tissue>
    </source>
</reference>
<dbReference type="GO" id="GO:0000796">
    <property type="term" value="C:condensin complex"/>
    <property type="evidence" value="ECO:0007669"/>
    <property type="project" value="TreeGrafter"/>
</dbReference>
<dbReference type="PANTHER" id="PTHR14222:SF1">
    <property type="entry name" value="CONDENSIN-2 COMPLEX SUBUNIT D3"/>
    <property type="match status" value="1"/>
</dbReference>
<evidence type="ECO:0000313" key="9">
    <source>
        <dbReference type="EMBL" id="KAK0160728.1"/>
    </source>
</evidence>
<name>A0AA39CAB6_9HYME</name>
<reference evidence="9" key="2">
    <citation type="submission" date="2023-03" db="EMBL/GenBank/DDBJ databases">
        <authorList>
            <person name="Inwood S.N."/>
            <person name="Skelly J.G."/>
            <person name="Guhlin J."/>
            <person name="Harrop T.W.R."/>
            <person name="Goldson S.G."/>
            <person name="Dearden P.K."/>
        </authorList>
    </citation>
    <scope>NUCLEOTIDE SEQUENCE</scope>
    <source>
        <strain evidence="9">Irish</strain>
        <tissue evidence="9">Whole body</tissue>
    </source>
</reference>
<dbReference type="Gene3D" id="1.25.10.10">
    <property type="entry name" value="Leucine-rich Repeat Variant"/>
    <property type="match status" value="2"/>
</dbReference>
<keyword evidence="3" id="KW-0498">Mitosis</keyword>
<evidence type="ECO:0000259" key="8">
    <source>
        <dbReference type="Pfam" id="PF12717"/>
    </source>
</evidence>
<feature type="compositionally biased region" description="Polar residues" evidence="7">
    <location>
        <begin position="1082"/>
        <end position="1094"/>
    </location>
</feature>
<protein>
    <recommendedName>
        <fullName evidence="8">Condensin complex subunit 1 C-terminal domain-containing protein</fullName>
    </recommendedName>
</protein>
<dbReference type="GO" id="GO:0042393">
    <property type="term" value="F:histone binding"/>
    <property type="evidence" value="ECO:0007669"/>
    <property type="project" value="TreeGrafter"/>
</dbReference>
<dbReference type="GO" id="GO:0000779">
    <property type="term" value="C:condensed chromosome, centromeric region"/>
    <property type="evidence" value="ECO:0007669"/>
    <property type="project" value="TreeGrafter"/>
</dbReference>
<comment type="caution">
    <text evidence="9">The sequence shown here is derived from an EMBL/GenBank/DDBJ whole genome shotgun (WGS) entry which is preliminary data.</text>
</comment>
<evidence type="ECO:0000256" key="2">
    <source>
        <dbReference type="ARBA" id="ARBA00022618"/>
    </source>
</evidence>
<dbReference type="AlphaFoldDB" id="A0AA39CAB6"/>
<proteinExistence type="predicted"/>
<evidence type="ECO:0000256" key="7">
    <source>
        <dbReference type="SAM" id="MobiDB-lite"/>
    </source>
</evidence>
<dbReference type="GO" id="GO:0007076">
    <property type="term" value="P:mitotic chromosome condensation"/>
    <property type="evidence" value="ECO:0007669"/>
    <property type="project" value="InterPro"/>
</dbReference>
<dbReference type="InterPro" id="IPR032682">
    <property type="entry name" value="Cnd1_C"/>
</dbReference>
<keyword evidence="4" id="KW-0226">DNA condensation</keyword>
<dbReference type="InterPro" id="IPR016024">
    <property type="entry name" value="ARM-type_fold"/>
</dbReference>
<feature type="region of interest" description="Disordered" evidence="7">
    <location>
        <begin position="1070"/>
        <end position="1094"/>
    </location>
</feature>
<evidence type="ECO:0000256" key="5">
    <source>
        <dbReference type="ARBA" id="ARBA00023242"/>
    </source>
</evidence>
<dbReference type="InterPro" id="IPR026971">
    <property type="entry name" value="CND1/NCAPD3"/>
</dbReference>
<dbReference type="Pfam" id="PF12717">
    <property type="entry name" value="Cnd1"/>
    <property type="match status" value="1"/>
</dbReference>
<keyword evidence="10" id="KW-1185">Reference proteome</keyword>
<organism evidence="9 10">
    <name type="scientific">Microctonus aethiopoides</name>
    <dbReference type="NCBI Taxonomy" id="144406"/>
    <lineage>
        <taxon>Eukaryota</taxon>
        <taxon>Metazoa</taxon>
        <taxon>Ecdysozoa</taxon>
        <taxon>Arthropoda</taxon>
        <taxon>Hexapoda</taxon>
        <taxon>Insecta</taxon>
        <taxon>Pterygota</taxon>
        <taxon>Neoptera</taxon>
        <taxon>Endopterygota</taxon>
        <taxon>Hymenoptera</taxon>
        <taxon>Apocrita</taxon>
        <taxon>Ichneumonoidea</taxon>
        <taxon>Braconidae</taxon>
        <taxon>Euphorinae</taxon>
        <taxon>Microctonus</taxon>
    </lineage>
</organism>
<comment type="subcellular location">
    <subcellularLocation>
        <location evidence="1">Nucleus</location>
    </subcellularLocation>
</comment>
<dbReference type="PANTHER" id="PTHR14222">
    <property type="entry name" value="CONDENSIN"/>
    <property type="match status" value="1"/>
</dbReference>
<feature type="domain" description="Condensin complex subunit 1 C-terminal" evidence="8">
    <location>
        <begin position="867"/>
        <end position="1029"/>
    </location>
</feature>
<dbReference type="GO" id="GO:0051301">
    <property type="term" value="P:cell division"/>
    <property type="evidence" value="ECO:0007669"/>
    <property type="project" value="UniProtKB-KW"/>
</dbReference>
<dbReference type="EMBL" id="JAQQBS010001423">
    <property type="protein sequence ID" value="KAK0160728.1"/>
    <property type="molecule type" value="Genomic_DNA"/>
</dbReference>
<gene>
    <name evidence="9" type="ORF">PV328_008104</name>
</gene>
<evidence type="ECO:0000313" key="10">
    <source>
        <dbReference type="Proteomes" id="UP001168990"/>
    </source>
</evidence>
<evidence type="ECO:0000256" key="3">
    <source>
        <dbReference type="ARBA" id="ARBA00022776"/>
    </source>
</evidence>
<feature type="compositionally biased region" description="Basic residues" evidence="7">
    <location>
        <begin position="1261"/>
        <end position="1272"/>
    </location>
</feature>
<evidence type="ECO:0000256" key="4">
    <source>
        <dbReference type="ARBA" id="ARBA00023067"/>
    </source>
</evidence>
<dbReference type="Proteomes" id="UP001168990">
    <property type="component" value="Unassembled WGS sequence"/>
</dbReference>
<keyword evidence="5" id="KW-0539">Nucleus</keyword>
<feature type="region of interest" description="Disordered" evidence="7">
    <location>
        <begin position="1248"/>
        <end position="1272"/>
    </location>
</feature>
<keyword evidence="2" id="KW-0132">Cell division</keyword>